<keyword evidence="4" id="KW-1185">Reference proteome</keyword>
<dbReference type="Pfam" id="PF04977">
    <property type="entry name" value="DivIC"/>
    <property type="match status" value="1"/>
</dbReference>
<gene>
    <name evidence="3" type="ORF">SCALIN_C13_0030</name>
</gene>
<feature type="transmembrane region" description="Helical" evidence="2">
    <location>
        <begin position="5"/>
        <end position="23"/>
    </location>
</feature>
<organism evidence="3 4">
    <name type="scientific">Candidatus Scalindua japonica</name>
    <dbReference type="NCBI Taxonomy" id="1284222"/>
    <lineage>
        <taxon>Bacteria</taxon>
        <taxon>Pseudomonadati</taxon>
        <taxon>Planctomycetota</taxon>
        <taxon>Candidatus Brocadiia</taxon>
        <taxon>Candidatus Brocadiales</taxon>
        <taxon>Candidatus Scalinduaceae</taxon>
        <taxon>Candidatus Scalindua</taxon>
    </lineage>
</organism>
<proteinExistence type="predicted"/>
<evidence type="ECO:0000256" key="1">
    <source>
        <dbReference type="SAM" id="Coils"/>
    </source>
</evidence>
<evidence type="ECO:0000313" key="3">
    <source>
        <dbReference type="EMBL" id="GAX60519.1"/>
    </source>
</evidence>
<accession>A0A286TX96</accession>
<name>A0A286TX96_9BACT</name>
<keyword evidence="1" id="KW-0175">Coiled coil</keyword>
<keyword evidence="2" id="KW-1133">Transmembrane helix</keyword>
<dbReference type="RefSeq" id="WP_096893918.1">
    <property type="nucleotide sequence ID" value="NZ_BAOS01000013.1"/>
</dbReference>
<keyword evidence="2" id="KW-0472">Membrane</keyword>
<evidence type="ECO:0000256" key="2">
    <source>
        <dbReference type="SAM" id="Phobius"/>
    </source>
</evidence>
<dbReference type="Proteomes" id="UP000218542">
    <property type="component" value="Unassembled WGS sequence"/>
</dbReference>
<evidence type="ECO:0000313" key="4">
    <source>
        <dbReference type="Proteomes" id="UP000218542"/>
    </source>
</evidence>
<reference evidence="4" key="1">
    <citation type="journal article" date="2017" name="Environ. Microbiol. Rep.">
        <title>Genetic Diversity of Marine Anaerobic Ammonium-Oxidizing Bacteria as Revealed by Genomic and Proteomic Analyses of 'Candidatus Scalindua japonica'.</title>
        <authorList>
            <person name="Oshiki M."/>
            <person name="Mizuto K."/>
            <person name="Kimura Z."/>
            <person name="Kindaichi T."/>
            <person name="Satoh H."/>
            <person name="Okabe S."/>
        </authorList>
    </citation>
    <scope>NUCLEOTIDE SEQUENCE [LARGE SCALE GENOMIC DNA]</scope>
    <source>
        <strain evidence="4">husup-a2</strain>
    </source>
</reference>
<dbReference type="AlphaFoldDB" id="A0A286TX96"/>
<feature type="transmembrane region" description="Helical" evidence="2">
    <location>
        <begin position="119"/>
        <end position="139"/>
    </location>
</feature>
<dbReference type="OrthoDB" id="281319at2"/>
<sequence length="143" mass="17011">MLKRFLLTFSIVTSIIIVFSVIITQKREERRELETTQKILTQKVEYLREKNDRLKKENKALVDDPVQVEREARDKYGYTREGEVTYKKYKFNISDPDNDNAERSTETRGLEAFLFDGPFPWQVPLGMIVIATLFLLFSYKYER</sequence>
<dbReference type="EMBL" id="BAOS01000013">
    <property type="protein sequence ID" value="GAX60519.1"/>
    <property type="molecule type" value="Genomic_DNA"/>
</dbReference>
<keyword evidence="2" id="KW-0812">Transmembrane</keyword>
<feature type="coiled-coil region" evidence="1">
    <location>
        <begin position="23"/>
        <end position="64"/>
    </location>
</feature>
<dbReference type="InterPro" id="IPR007060">
    <property type="entry name" value="FtsL/DivIC"/>
</dbReference>
<comment type="caution">
    <text evidence="3">The sequence shown here is derived from an EMBL/GenBank/DDBJ whole genome shotgun (WGS) entry which is preliminary data.</text>
</comment>
<protein>
    <submittedName>
        <fullName evidence="3">Septum formation initiator</fullName>
    </submittedName>
</protein>